<dbReference type="eggNOG" id="COG5652">
    <property type="taxonomic scope" value="Bacteria"/>
</dbReference>
<dbReference type="EMBL" id="AFNU02000013">
    <property type="protein sequence ID" value="ERJ11273.1"/>
    <property type="molecule type" value="Genomic_DNA"/>
</dbReference>
<dbReference type="AlphaFoldDB" id="F7PW67"/>
<reference evidence="3 4" key="2">
    <citation type="journal article" date="2013" name="PLoS ONE">
        <title>INDIGO - INtegrated Data Warehouse of MIcrobial GenOmes with Examples from the Red Sea Extremophiles.</title>
        <authorList>
            <person name="Alam I."/>
            <person name="Antunes A."/>
            <person name="Kamau A.A."/>
            <person name="Ba Alawi W."/>
            <person name="Kalkatawi M."/>
            <person name="Stingl U."/>
            <person name="Bajic V.B."/>
        </authorList>
    </citation>
    <scope>NUCLEOTIDE SEQUENCE [LARGE SCALE GENOMIC DNA]</scope>
    <source>
        <strain evidence="3 4">SSD-17B</strain>
    </source>
</reference>
<dbReference type="Proteomes" id="UP000005707">
    <property type="component" value="Unassembled WGS sequence"/>
</dbReference>
<organism evidence="3 4">
    <name type="scientific">Haloplasma contractile SSD-17B</name>
    <dbReference type="NCBI Taxonomy" id="1033810"/>
    <lineage>
        <taxon>Bacteria</taxon>
        <taxon>Bacillati</taxon>
        <taxon>Mycoplasmatota</taxon>
        <taxon>Mollicutes</taxon>
        <taxon>Haloplasmatales</taxon>
        <taxon>Haloplasmataceae</taxon>
        <taxon>Haloplasma</taxon>
    </lineage>
</organism>
<dbReference type="InterPro" id="IPR006976">
    <property type="entry name" value="VanZ-like"/>
</dbReference>
<dbReference type="PANTHER" id="PTHR28008:SF1">
    <property type="entry name" value="DOMAIN PROTEIN, PUTATIVE (AFU_ORTHOLOGUE AFUA_3G10980)-RELATED"/>
    <property type="match status" value="1"/>
</dbReference>
<dbReference type="NCBIfam" id="NF037970">
    <property type="entry name" value="vanZ_1"/>
    <property type="match status" value="1"/>
</dbReference>
<comment type="caution">
    <text evidence="3">The sequence shown here is derived from an EMBL/GenBank/DDBJ whole genome shotgun (WGS) entry which is preliminary data.</text>
</comment>
<evidence type="ECO:0000256" key="1">
    <source>
        <dbReference type="SAM" id="Phobius"/>
    </source>
</evidence>
<feature type="domain" description="VanZ-like" evidence="2">
    <location>
        <begin position="17"/>
        <end position="148"/>
    </location>
</feature>
<dbReference type="STRING" id="1033810.HLPCO_002713"/>
<feature type="transmembrane region" description="Helical" evidence="1">
    <location>
        <begin position="72"/>
        <end position="91"/>
    </location>
</feature>
<keyword evidence="4" id="KW-1185">Reference proteome</keyword>
<feature type="transmembrane region" description="Helical" evidence="1">
    <location>
        <begin position="12"/>
        <end position="31"/>
    </location>
</feature>
<keyword evidence="1" id="KW-0812">Transmembrane</keyword>
<dbReference type="RefSeq" id="WP_008825591.1">
    <property type="nucleotide sequence ID" value="NZ_AFNU02000013.1"/>
</dbReference>
<reference evidence="3 4" key="1">
    <citation type="journal article" date="2011" name="J. Bacteriol.">
        <title>Genome sequence of Haloplasma contractile, an unusual contractile bacterium from a deep-sea anoxic brine lake.</title>
        <authorList>
            <person name="Antunes A."/>
            <person name="Alam I."/>
            <person name="El Dorry H."/>
            <person name="Siam R."/>
            <person name="Robertson A."/>
            <person name="Bajic V.B."/>
            <person name="Stingl U."/>
        </authorList>
    </citation>
    <scope>NUCLEOTIDE SEQUENCE [LARGE SCALE GENOMIC DNA]</scope>
    <source>
        <strain evidence="3 4">SSD-17B</strain>
    </source>
</reference>
<accession>F7PW67</accession>
<keyword evidence="1" id="KW-1133">Transmembrane helix</keyword>
<gene>
    <name evidence="3" type="ORF">HLPCO_002713</name>
</gene>
<proteinExistence type="predicted"/>
<keyword evidence="1" id="KW-0472">Membrane</keyword>
<name>F7PW67_9MOLU</name>
<evidence type="ECO:0000313" key="4">
    <source>
        <dbReference type="Proteomes" id="UP000005707"/>
    </source>
</evidence>
<dbReference type="PIRSF" id="PIRSF019083">
    <property type="entry name" value="UCP019083_VanZ"/>
    <property type="match status" value="1"/>
</dbReference>
<sequence length="153" mass="17149">MKGRRYLKSPLAVISWGLVLLWMAVIFYLSAQVADESSQLSSGITEVVGNTIQRILPFKFDSEHLHFLIRKGAHFTAYFILGLLTINAFRVSGLNRKQDIQTALLVCILYAISDEIHQLYVPGRSGQVTDVLIDSAGAVTGLGVYQVIRWYFK</sequence>
<dbReference type="Pfam" id="PF04892">
    <property type="entry name" value="VanZ"/>
    <property type="match status" value="1"/>
</dbReference>
<dbReference type="InterPro" id="IPR016747">
    <property type="entry name" value="Phosphotransbutyrylase"/>
</dbReference>
<protein>
    <submittedName>
        <fullName evidence="3">VanZ family protein</fullName>
    </submittedName>
</protein>
<dbReference type="OrthoDB" id="291892at2"/>
<dbReference type="InParanoid" id="F7PW67"/>
<evidence type="ECO:0000259" key="2">
    <source>
        <dbReference type="Pfam" id="PF04892"/>
    </source>
</evidence>
<evidence type="ECO:0000313" key="3">
    <source>
        <dbReference type="EMBL" id="ERJ11273.1"/>
    </source>
</evidence>
<dbReference type="PANTHER" id="PTHR28008">
    <property type="entry name" value="DOMAIN PROTEIN, PUTATIVE (AFU_ORTHOLOGUE AFUA_3G10980)-RELATED"/>
    <property type="match status" value="1"/>
</dbReference>